<accession>A0A2W4VMP8</accession>
<dbReference type="AlphaFoldDB" id="A0A2W4VMP8"/>
<protein>
    <submittedName>
        <fullName evidence="1">Uncharacterized protein</fullName>
    </submittedName>
</protein>
<comment type="caution">
    <text evidence="1">The sequence shown here is derived from an EMBL/GenBank/DDBJ whole genome shotgun (WGS) entry which is preliminary data.</text>
</comment>
<organism evidence="1 2">
    <name type="scientific">Shackletoniella antarctica</name>
    <dbReference type="NCBI Taxonomy" id="268115"/>
    <lineage>
        <taxon>Bacteria</taxon>
        <taxon>Bacillati</taxon>
        <taxon>Cyanobacteriota</taxon>
        <taxon>Cyanophyceae</taxon>
        <taxon>Oculatellales</taxon>
        <taxon>Oculatellaceae</taxon>
        <taxon>Shackletoniella</taxon>
    </lineage>
</organism>
<reference evidence="2" key="1">
    <citation type="submission" date="2018-04" db="EMBL/GenBank/DDBJ databases">
        <authorList>
            <person name="Cornet L."/>
        </authorList>
    </citation>
    <scope>NUCLEOTIDE SEQUENCE [LARGE SCALE GENOMIC DNA]</scope>
</reference>
<evidence type="ECO:0000313" key="2">
    <source>
        <dbReference type="Proteomes" id="UP000249081"/>
    </source>
</evidence>
<dbReference type="EMBL" id="QBMN01000219">
    <property type="protein sequence ID" value="PZO34123.1"/>
    <property type="molecule type" value="Genomic_DNA"/>
</dbReference>
<sequence length="86" mass="9828">MLKKLFFWVPVVQRHWMRVNAKQPPAYLGFATGRAIFLALYHFKFALNTPAYKPLSLSQETLNIQVPGEPLMSLGTGIKMRSKTHP</sequence>
<reference evidence="1 2" key="2">
    <citation type="submission" date="2018-06" db="EMBL/GenBank/DDBJ databases">
        <title>Metagenomic assembly of (sub)arctic Cyanobacteria and their associated microbiome from non-axenic cultures.</title>
        <authorList>
            <person name="Baurain D."/>
        </authorList>
    </citation>
    <scope>NUCLEOTIDE SEQUENCE [LARGE SCALE GENOMIC DNA]</scope>
    <source>
        <strain evidence="1">ULC041bin1</strain>
    </source>
</reference>
<gene>
    <name evidence="1" type="ORF">DCF17_20875</name>
</gene>
<name>A0A2W4VMP8_9CYAN</name>
<evidence type="ECO:0000313" key="1">
    <source>
        <dbReference type="EMBL" id="PZO34123.1"/>
    </source>
</evidence>
<proteinExistence type="predicted"/>
<dbReference type="Proteomes" id="UP000249081">
    <property type="component" value="Unassembled WGS sequence"/>
</dbReference>